<dbReference type="Pfam" id="PF14377">
    <property type="entry name" value="UBM"/>
    <property type="match status" value="1"/>
</dbReference>
<feature type="compositionally biased region" description="Basic residues" evidence="2">
    <location>
        <begin position="445"/>
        <end position="456"/>
    </location>
</feature>
<evidence type="ECO:0000256" key="1">
    <source>
        <dbReference type="ARBA" id="ARBA00022679"/>
    </source>
</evidence>
<dbReference type="EMBL" id="HBIN01001966">
    <property type="protein sequence ID" value="CAE0430889.1"/>
    <property type="molecule type" value="Transcribed_RNA"/>
</dbReference>
<dbReference type="GO" id="GO:0016740">
    <property type="term" value="F:transferase activity"/>
    <property type="evidence" value="ECO:0007669"/>
    <property type="project" value="UniProtKB-KW"/>
</dbReference>
<keyword evidence="1" id="KW-0808">Transferase</keyword>
<protein>
    <recommendedName>
        <fullName evidence="3">BRO1 domain-containing protein</fullName>
    </recommendedName>
</protein>
<dbReference type="AlphaFoldDB" id="A0A7S3LID4"/>
<dbReference type="SMART" id="SM01041">
    <property type="entry name" value="BRO1"/>
    <property type="match status" value="1"/>
</dbReference>
<evidence type="ECO:0000256" key="2">
    <source>
        <dbReference type="SAM" id="MobiDB-lite"/>
    </source>
</evidence>
<evidence type="ECO:0000259" key="3">
    <source>
        <dbReference type="PROSITE" id="PS51180"/>
    </source>
</evidence>
<dbReference type="InterPro" id="IPR004328">
    <property type="entry name" value="BRO1_dom"/>
</dbReference>
<organism evidence="4">
    <name type="scientific">Aplanochytrium stocchinoi</name>
    <dbReference type="NCBI Taxonomy" id="215587"/>
    <lineage>
        <taxon>Eukaryota</taxon>
        <taxon>Sar</taxon>
        <taxon>Stramenopiles</taxon>
        <taxon>Bigyra</taxon>
        <taxon>Labyrinthulomycetes</taxon>
        <taxon>Thraustochytrida</taxon>
        <taxon>Thraustochytriidae</taxon>
        <taxon>Aplanochytrium</taxon>
    </lineage>
</organism>
<proteinExistence type="predicted"/>
<dbReference type="PROSITE" id="PS51180">
    <property type="entry name" value="BRO1"/>
    <property type="match status" value="1"/>
</dbReference>
<feature type="region of interest" description="Disordered" evidence="2">
    <location>
        <begin position="442"/>
        <end position="477"/>
    </location>
</feature>
<accession>A0A7S3LID4</accession>
<name>A0A7S3LID4_9STRA</name>
<sequence>MMQFEPTKDPAADILLSFYEFGIPRTPKTKDKTIKYHEIIGGNLKEEVVAMLKTGTQQRRLLVQGLTYAGTTPNPQNVIGSVNAYLPSVWKIQKSLQASKDTLIKLQKPLLFTWHSVLTPPGEDNTLTQSVFIFEVSMIIVVRALSHYNAAQIEVQRALQNQNNVSNMNAMFKNAVTELRNGAGVLDFVAKYLQNWKKPPKNPLPEVNRRILVGLQNYFLCQAQRILTAKAIMDKQYVIVPQLLGGLQQRYSTCINYLKSGQQIVPDIVQECVLMVHVCESFAHRYAASNLRDKIDSGKIVDDLETNFGNSVAHVIVANSKFNINWSGLGNIRKRYEGKCSQVKQILVEMETEFQETNAGVYFGPVDMEEATLPTRSQHKFLPQPIEFNVPAVEALSFQQVPRAPPGIEQKAFEQMPVDIQNELWAQHNATVEAAKAAELEAKNGAKKSKKKKKKGKEPELPPGYDRATFNELPPDLQKEILAEYQRNK</sequence>
<dbReference type="Gene3D" id="6.10.250.1630">
    <property type="match status" value="1"/>
</dbReference>
<dbReference type="InterPro" id="IPR025527">
    <property type="entry name" value="HUWE1/Rev1_UBM"/>
</dbReference>
<dbReference type="Pfam" id="PF03097">
    <property type="entry name" value="BRO1"/>
    <property type="match status" value="1"/>
</dbReference>
<reference evidence="4" key="1">
    <citation type="submission" date="2021-01" db="EMBL/GenBank/DDBJ databases">
        <authorList>
            <person name="Corre E."/>
            <person name="Pelletier E."/>
            <person name="Niang G."/>
            <person name="Scheremetjew M."/>
            <person name="Finn R."/>
            <person name="Kale V."/>
            <person name="Holt S."/>
            <person name="Cochrane G."/>
            <person name="Meng A."/>
            <person name="Brown T."/>
            <person name="Cohen L."/>
        </authorList>
    </citation>
    <scope>NUCLEOTIDE SEQUENCE</scope>
    <source>
        <strain evidence="4">GSBS06</strain>
    </source>
</reference>
<dbReference type="Gene3D" id="1.25.40.280">
    <property type="entry name" value="alix/aip1 like domains"/>
    <property type="match status" value="1"/>
</dbReference>
<dbReference type="InterPro" id="IPR038499">
    <property type="entry name" value="BRO1_sf"/>
</dbReference>
<evidence type="ECO:0000313" key="4">
    <source>
        <dbReference type="EMBL" id="CAE0430889.1"/>
    </source>
</evidence>
<gene>
    <name evidence="4" type="ORF">ASTO00021_LOCUS1243</name>
</gene>
<feature type="domain" description="BRO1" evidence="3">
    <location>
        <begin position="19"/>
        <end position="484"/>
    </location>
</feature>